<organism evidence="3 4">
    <name type="scientific">Phaeosphaeria nodorum (strain SN15 / ATCC MYA-4574 / FGSC 10173)</name>
    <name type="common">Glume blotch fungus</name>
    <name type="synonym">Parastagonospora nodorum</name>
    <dbReference type="NCBI Taxonomy" id="321614"/>
    <lineage>
        <taxon>Eukaryota</taxon>
        <taxon>Fungi</taxon>
        <taxon>Dikarya</taxon>
        <taxon>Ascomycota</taxon>
        <taxon>Pezizomycotina</taxon>
        <taxon>Dothideomycetes</taxon>
        <taxon>Pleosporomycetidae</taxon>
        <taxon>Pleosporales</taxon>
        <taxon>Pleosporineae</taxon>
        <taxon>Phaeosphaeriaceae</taxon>
        <taxon>Parastagonospora</taxon>
    </lineage>
</organism>
<dbReference type="PANTHER" id="PTHR38700">
    <property type="entry name" value="YALI0E22418P"/>
    <property type="match status" value="1"/>
</dbReference>
<feature type="region of interest" description="Disordered" evidence="1">
    <location>
        <begin position="603"/>
        <end position="628"/>
    </location>
</feature>
<sequence>SVLRACCRCWSLAFQQRPVALHTRAGMATETVPPATTTPKMSRYRSVRRAQEQQQEHQQHSAPPVPAVPAVPSMPAGSDMEPKKDAPISRSMSRYHRRPTVTHATTPALPPPRANAVLTPQTPPTQQPSSSRTRAASSPQNASNPAKHRPRTARTREDAAGPASAQSPSPRSPRSPRAEDSARELLQKERERQRLMKEKYEAEARTQREAKQAELERVERLRREEEEAALREAQREAEEAEALRRQEDEQRAERDRGKRLRKAEAHKVLQQREEEARRVKLEELERKAKIEEQRPRTAKAPSSSSPVSPPRHDTNFGLFKRRKDDLTPEAPVVASKAPQLALDLGDHRQAETIKPGGGGAVRGIDAPTSAVNAGDRRVAVVCGQKRILLPVTPTTTPLDLIKTAATVLTEPIDVRTAVMQELFIKVSIMRPLRNYEYVRDVMNSWDADNQNDLTIIDSELDGIDQDDLLAYKVPETRPDGMSCFIQYSSRPGKWSKRYLTLKPDGQLVMAKNEKAKEKDQENILTMTDYDIYTVTQKKLAMVKPPKKICFAVKSLQKSNIFADESQYVHFFCTNDRDTATMFYKALQRWRSWYLKHQLGEGAKKKTHAQRSVSGAAGGPVASSHTRGESVGSHYQLGTFSSFMDLDGLNKTLDSIEVHKPGEFPDDKPLAGLGANAMHARKKSIRVKQPPPSAYQRNATLLDSVPSHNTQQEPARQSLDQPEEETFAATGLLGRAYTTRQKAVQEREQKQNGPFTDGPSLISGMDRMAATNNESGLSRRSSVHSTRSTHHKRNSSDLKRTVSKRAPGMPEPLIDLTPTYRPPPQHSKNGKGKGYTPGARSGPLVESATSIEEAIAVPPSSDWRARPATASRYHGNYGRTRSLKGRGEPLAAYTQNNHTAAPEDDSEAFTGGLLAQAGYSQGPATAGRGVMDGSKATGPMINLKEGNQIAPGSLLSALPDSGGPIIDRSGK</sequence>
<dbReference type="Gene3D" id="2.30.29.30">
    <property type="entry name" value="Pleckstrin-homology domain (PH domain)/Phosphotyrosine-binding domain (PTB)"/>
    <property type="match status" value="1"/>
</dbReference>
<dbReference type="InterPro" id="IPR011993">
    <property type="entry name" value="PH-like_dom_sf"/>
</dbReference>
<dbReference type="Proteomes" id="UP000663193">
    <property type="component" value="Chromosome 18"/>
</dbReference>
<name>A0A7U2I8Z7_PHANO</name>
<evidence type="ECO:0000313" key="4">
    <source>
        <dbReference type="Proteomes" id="UP000663193"/>
    </source>
</evidence>
<keyword evidence="4" id="KW-1185">Reference proteome</keyword>
<dbReference type="InterPro" id="IPR001849">
    <property type="entry name" value="PH_domain"/>
</dbReference>
<feature type="region of interest" description="Disordered" evidence="1">
    <location>
        <begin position="737"/>
        <end position="843"/>
    </location>
</feature>
<dbReference type="OrthoDB" id="43122at2759"/>
<protein>
    <recommendedName>
        <fullName evidence="2">PH domain-containing protein</fullName>
    </recommendedName>
</protein>
<feature type="region of interest" description="Disordered" evidence="1">
    <location>
        <begin position="31"/>
        <end position="313"/>
    </location>
</feature>
<evidence type="ECO:0000313" key="3">
    <source>
        <dbReference type="EMBL" id="QRD05405.1"/>
    </source>
</evidence>
<feature type="region of interest" description="Disordered" evidence="1">
    <location>
        <begin position="919"/>
        <end position="943"/>
    </location>
</feature>
<feature type="domain" description="PH" evidence="2">
    <location>
        <begin position="485"/>
        <end position="588"/>
    </location>
</feature>
<dbReference type="SUPFAM" id="SSF50729">
    <property type="entry name" value="PH domain-like"/>
    <property type="match status" value="1"/>
</dbReference>
<evidence type="ECO:0000259" key="2">
    <source>
        <dbReference type="Pfam" id="PF00169"/>
    </source>
</evidence>
<proteinExistence type="predicted"/>
<feature type="compositionally biased region" description="Low complexity" evidence="1">
    <location>
        <begin position="160"/>
        <end position="169"/>
    </location>
</feature>
<reference evidence="4" key="1">
    <citation type="journal article" date="2021" name="BMC Genomics">
        <title>Chromosome-level genome assembly and manually-curated proteome of model necrotroph Parastagonospora nodorum Sn15 reveals a genome-wide trove of candidate effector homologs, and redundancy of virulence-related functions within an accessory chromosome.</title>
        <authorList>
            <person name="Bertazzoni S."/>
            <person name="Jones D.A.B."/>
            <person name="Phan H.T."/>
            <person name="Tan K.-C."/>
            <person name="Hane J.K."/>
        </authorList>
    </citation>
    <scope>NUCLEOTIDE SEQUENCE [LARGE SCALE GENOMIC DNA]</scope>
    <source>
        <strain evidence="4">SN15 / ATCC MYA-4574 / FGSC 10173)</strain>
    </source>
</reference>
<dbReference type="VEuPathDB" id="FungiDB:JI435_155210"/>
<dbReference type="EMBL" id="CP069040">
    <property type="protein sequence ID" value="QRD05405.1"/>
    <property type="molecule type" value="Genomic_DNA"/>
</dbReference>
<feature type="compositionally biased region" description="Basic and acidic residues" evidence="1">
    <location>
        <begin position="49"/>
        <end position="59"/>
    </location>
</feature>
<accession>A0A7U2I8Z7</accession>
<feature type="region of interest" description="Disordered" evidence="1">
    <location>
        <begin position="951"/>
        <end position="970"/>
    </location>
</feature>
<dbReference type="PANTHER" id="PTHR38700:SF1">
    <property type="entry name" value="PH DOMAIN-CONTAINING PROTEIN"/>
    <property type="match status" value="1"/>
</dbReference>
<evidence type="ECO:0000256" key="1">
    <source>
        <dbReference type="SAM" id="MobiDB-lite"/>
    </source>
</evidence>
<dbReference type="Pfam" id="PF00169">
    <property type="entry name" value="PH"/>
    <property type="match status" value="1"/>
</dbReference>
<gene>
    <name evidence="3" type="ORF">JI435_155210</name>
</gene>
<feature type="non-terminal residue" evidence="3">
    <location>
        <position position="1"/>
    </location>
</feature>
<feature type="compositionally biased region" description="Basic and acidic residues" evidence="1">
    <location>
        <begin position="176"/>
        <end position="295"/>
    </location>
</feature>
<feature type="compositionally biased region" description="Low complexity" evidence="1">
    <location>
        <begin position="127"/>
        <end position="145"/>
    </location>
</feature>
<dbReference type="AlphaFoldDB" id="A0A7U2I8Z7"/>